<dbReference type="STRING" id="391037.Sare_0929"/>
<protein>
    <submittedName>
        <fullName evidence="1">Uncharacterized protein</fullName>
    </submittedName>
</protein>
<proteinExistence type="predicted"/>
<dbReference type="AlphaFoldDB" id="A8M3S1"/>
<gene>
    <name evidence="1" type="ordered locus">Sare_0929</name>
</gene>
<evidence type="ECO:0000313" key="1">
    <source>
        <dbReference type="EMBL" id="ABV96844.1"/>
    </source>
</evidence>
<dbReference type="EMBL" id="CP000850">
    <property type="protein sequence ID" value="ABV96844.1"/>
    <property type="molecule type" value="Genomic_DNA"/>
</dbReference>
<organism evidence="1">
    <name type="scientific">Salinispora arenicola (strain CNS-205)</name>
    <dbReference type="NCBI Taxonomy" id="391037"/>
    <lineage>
        <taxon>Bacteria</taxon>
        <taxon>Bacillati</taxon>
        <taxon>Actinomycetota</taxon>
        <taxon>Actinomycetes</taxon>
        <taxon>Micromonosporales</taxon>
        <taxon>Micromonosporaceae</taxon>
        <taxon>Salinispora</taxon>
    </lineage>
</organism>
<name>A8M3S1_SALAI</name>
<accession>A8M3S1</accession>
<reference evidence="1" key="1">
    <citation type="submission" date="2007-10" db="EMBL/GenBank/DDBJ databases">
        <title>Complete sequence of Salinispora arenicola CNS-205.</title>
        <authorList>
            <consortium name="US DOE Joint Genome Institute"/>
            <person name="Copeland A."/>
            <person name="Lucas S."/>
            <person name="Lapidus A."/>
            <person name="Barry K."/>
            <person name="Glavina del Rio T."/>
            <person name="Dalin E."/>
            <person name="Tice H."/>
            <person name="Pitluck S."/>
            <person name="Foster B."/>
            <person name="Schmutz J."/>
            <person name="Larimer F."/>
            <person name="Land M."/>
            <person name="Hauser L."/>
            <person name="Kyrpides N."/>
            <person name="Ivanova N."/>
            <person name="Jensen P.R."/>
            <person name="Moore B.S."/>
            <person name="Penn K."/>
            <person name="Jenkins C."/>
            <person name="Udwary D."/>
            <person name="Xiang L."/>
            <person name="Gontang E."/>
            <person name="Richardson P."/>
        </authorList>
    </citation>
    <scope>NUCLEOTIDE SEQUENCE [LARGE SCALE GENOMIC DNA]</scope>
    <source>
        <strain evidence="1">CNS-205</strain>
    </source>
</reference>
<sequence length="96" mass="10509">MSTHWAIADLCGPFAFACRPRAIPPQAINYRQSSRGAVVVDMEDGEAGAMRAREGHREQALSTLAGLLGAWLSCCWTRVSRLFFGYLDATVPARHS</sequence>
<dbReference type="HOGENOM" id="CLU_2358042_0_0_11"/>
<dbReference type="KEGG" id="saq:Sare_0929"/>